<keyword evidence="1" id="KW-0472">Membrane</keyword>
<keyword evidence="1" id="KW-0812">Transmembrane</keyword>
<name>A0A023G2G1_AMBPA</name>
<proteinExistence type="evidence at transcript level"/>
<evidence type="ECO:0000313" key="2">
    <source>
        <dbReference type="EMBL" id="JAC27090.1"/>
    </source>
</evidence>
<protein>
    <submittedName>
        <fullName evidence="2">Putative secreted protein</fullName>
    </submittedName>
</protein>
<dbReference type="EMBL" id="GBBL01000230">
    <property type="protein sequence ID" value="JAC27090.1"/>
    <property type="molecule type" value="mRNA"/>
</dbReference>
<keyword evidence="1" id="KW-1133">Transmembrane helix</keyword>
<accession>A0A023G2G1</accession>
<dbReference type="AlphaFoldDB" id="A0A023G2G1"/>
<reference evidence="2" key="1">
    <citation type="submission" date="2014-03" db="EMBL/GenBank/DDBJ databases">
        <title>The sialotranscriptome of Amblyomma triste, Amblyomma parvum and Amblyomma cajennense ticks, uncovered by 454-based RNA-seq.</title>
        <authorList>
            <person name="Garcia G.R."/>
            <person name="Gardinassi L.G."/>
            <person name="Ribeiro J.M."/>
            <person name="Anatrielo E."/>
            <person name="Ferreira B.R."/>
            <person name="Moreira H.N."/>
            <person name="Mafra C."/>
            <person name="Olegario M.M."/>
            <person name="Szabo P.J."/>
            <person name="Miranda-Santos I.K."/>
            <person name="Maruyama S.R."/>
        </authorList>
    </citation>
    <scope>NUCLEOTIDE SEQUENCE</scope>
    <source>
        <strain evidence="2">Araguapaz</strain>
        <tissue evidence="2">Salivary glands</tissue>
    </source>
</reference>
<feature type="transmembrane region" description="Helical" evidence="1">
    <location>
        <begin position="6"/>
        <end position="22"/>
    </location>
</feature>
<organism evidence="2">
    <name type="scientific">Amblyomma parvum</name>
    <name type="common">South American tick</name>
    <dbReference type="NCBI Taxonomy" id="251391"/>
    <lineage>
        <taxon>Eukaryota</taxon>
        <taxon>Metazoa</taxon>
        <taxon>Ecdysozoa</taxon>
        <taxon>Arthropoda</taxon>
        <taxon>Chelicerata</taxon>
        <taxon>Arachnida</taxon>
        <taxon>Acari</taxon>
        <taxon>Parasitiformes</taxon>
        <taxon>Ixodida</taxon>
        <taxon>Ixodoidea</taxon>
        <taxon>Ixodidae</taxon>
        <taxon>Amblyomminae</taxon>
        <taxon>Amblyomma</taxon>
    </lineage>
</organism>
<evidence type="ECO:0000256" key="1">
    <source>
        <dbReference type="SAM" id="Phobius"/>
    </source>
</evidence>
<sequence>MGVHSGYVIIYCFIFLLLYGSIPSHLERTEATAPCIKRVPEVVTAKSISNLCVFRFKDFRCRTSCFSSGFSLVSYCCCFLYCP</sequence>